<feature type="compositionally biased region" description="Gly residues" evidence="2">
    <location>
        <begin position="130"/>
        <end position="151"/>
    </location>
</feature>
<dbReference type="EMBL" id="AMRV01000003">
    <property type="protein sequence ID" value="EMD83186.1"/>
    <property type="molecule type" value="Genomic_DNA"/>
</dbReference>
<proteinExistence type="predicted"/>
<keyword evidence="3" id="KW-0732">Signal</keyword>
<feature type="region of interest" description="Disordered" evidence="2">
    <location>
        <begin position="128"/>
        <end position="151"/>
    </location>
</feature>
<dbReference type="Gene3D" id="1.20.5.110">
    <property type="match status" value="1"/>
</dbReference>
<keyword evidence="1" id="KW-0175">Coiled coil</keyword>
<keyword evidence="5" id="KW-1185">Reference proteome</keyword>
<reference evidence="4 5" key="1">
    <citation type="journal article" date="2013" name="Genome Announc.">
        <title>Draft Genome Sequence of Strain JLT2015T, Belonging to the Family Sphingomonadaceae of the Alphaproteobacteria.</title>
        <authorList>
            <person name="Tang K."/>
            <person name="Liu K."/>
            <person name="Li S."/>
            <person name="Jiao N."/>
        </authorList>
    </citation>
    <scope>NUCLEOTIDE SEQUENCE [LARGE SCALE GENOMIC DNA]</scope>
    <source>
        <strain evidence="4 5">JLT2015</strain>
    </source>
</reference>
<dbReference type="Proteomes" id="UP000011717">
    <property type="component" value="Unassembled WGS sequence"/>
</dbReference>
<evidence type="ECO:0000313" key="4">
    <source>
        <dbReference type="EMBL" id="EMD83186.1"/>
    </source>
</evidence>
<feature type="coiled-coil region" evidence="1">
    <location>
        <begin position="86"/>
        <end position="120"/>
    </location>
</feature>
<comment type="caution">
    <text evidence="4">The sequence shown here is derived from an EMBL/GenBank/DDBJ whole genome shotgun (WGS) entry which is preliminary data.</text>
</comment>
<feature type="signal peptide" evidence="3">
    <location>
        <begin position="1"/>
        <end position="20"/>
    </location>
</feature>
<name>M2TN69_9SPHN</name>
<sequence>MRKIIIAAILASTAAGAAQAQTLGTLDNRLNKLEREVRAVQRKVFPGGNDRFFEPEIQTPAPGAVDDNGGFGVGAATPTAVFTERLNALESQVQNLTGQVEEMNFKMRQMQERLASFESDTKFRLQTLEGNGGEGALDFEGGGGSPSAGGPEGQYAAAYSLYEEKDFSGAQSAFTAFMEANPEHEKASAAGYWIGRSLLQQDQPVQAVQAFLSNYQERRDGVRAPDSLLWVGRSLMQIEPPRREQACQAYDRLETEYEGKMSNEVVSGLVEARMEADCS</sequence>
<dbReference type="RefSeq" id="WP_008600719.1">
    <property type="nucleotide sequence ID" value="NZ_AMRV01000003.1"/>
</dbReference>
<accession>M2TN69</accession>
<dbReference type="PATRIC" id="fig|1234595.3.peg.1089"/>
<dbReference type="Gene3D" id="1.25.40.10">
    <property type="entry name" value="Tetratricopeptide repeat domain"/>
    <property type="match status" value="1"/>
</dbReference>
<gene>
    <name evidence="4" type="ORF">C725_1087</name>
</gene>
<feature type="chain" id="PRO_5004026116" evidence="3">
    <location>
        <begin position="21"/>
        <end position="279"/>
    </location>
</feature>
<dbReference type="OrthoDB" id="7390214at2"/>
<dbReference type="SUPFAM" id="SSF48452">
    <property type="entry name" value="TPR-like"/>
    <property type="match status" value="1"/>
</dbReference>
<organism evidence="4 5">
    <name type="scientific">Pacificimonas flava</name>
    <dbReference type="NCBI Taxonomy" id="1234595"/>
    <lineage>
        <taxon>Bacteria</taxon>
        <taxon>Pseudomonadati</taxon>
        <taxon>Pseudomonadota</taxon>
        <taxon>Alphaproteobacteria</taxon>
        <taxon>Sphingomonadales</taxon>
        <taxon>Sphingosinicellaceae</taxon>
        <taxon>Pacificimonas</taxon>
    </lineage>
</organism>
<dbReference type="InterPro" id="IPR011990">
    <property type="entry name" value="TPR-like_helical_dom_sf"/>
</dbReference>
<evidence type="ECO:0000256" key="3">
    <source>
        <dbReference type="SAM" id="SignalP"/>
    </source>
</evidence>
<evidence type="ECO:0000256" key="1">
    <source>
        <dbReference type="SAM" id="Coils"/>
    </source>
</evidence>
<evidence type="ECO:0000313" key="5">
    <source>
        <dbReference type="Proteomes" id="UP000011717"/>
    </source>
</evidence>
<dbReference type="AlphaFoldDB" id="M2TN69"/>
<protein>
    <submittedName>
        <fullName evidence="4">Uncharacterized protein</fullName>
    </submittedName>
</protein>
<evidence type="ECO:0000256" key="2">
    <source>
        <dbReference type="SAM" id="MobiDB-lite"/>
    </source>
</evidence>